<reference evidence="2 3" key="1">
    <citation type="journal article" date="2019" name="Sci. Rep.">
        <title>Comparative genomics of chytrid fungi reveal insights into the obligate biotrophic and pathogenic lifestyle of Synchytrium endobioticum.</title>
        <authorList>
            <person name="van de Vossenberg B.T.L.H."/>
            <person name="Warris S."/>
            <person name="Nguyen H.D.T."/>
            <person name="van Gent-Pelzer M.P.E."/>
            <person name="Joly D.L."/>
            <person name="van de Geest H.C."/>
            <person name="Bonants P.J.M."/>
            <person name="Smith D.S."/>
            <person name="Levesque C.A."/>
            <person name="van der Lee T.A.J."/>
        </authorList>
    </citation>
    <scope>NUCLEOTIDE SEQUENCE [LARGE SCALE GENOMIC DNA]</scope>
    <source>
        <strain evidence="2 3">LEV6574</strain>
    </source>
</reference>
<accession>A0A507CS93</accession>
<comment type="caution">
    <text evidence="2">The sequence shown here is derived from an EMBL/GenBank/DDBJ whole genome shotgun (WGS) entry which is preliminary data.</text>
</comment>
<dbReference type="Proteomes" id="UP000320475">
    <property type="component" value="Unassembled WGS sequence"/>
</dbReference>
<dbReference type="EMBL" id="QEAM01000291">
    <property type="protein sequence ID" value="TPX42023.1"/>
    <property type="molecule type" value="Genomic_DNA"/>
</dbReference>
<feature type="compositionally biased region" description="Basic and acidic residues" evidence="1">
    <location>
        <begin position="114"/>
        <end position="123"/>
    </location>
</feature>
<name>A0A507CS93_9FUNG</name>
<evidence type="ECO:0000313" key="3">
    <source>
        <dbReference type="Proteomes" id="UP000320475"/>
    </source>
</evidence>
<evidence type="ECO:0000256" key="1">
    <source>
        <dbReference type="SAM" id="MobiDB-lite"/>
    </source>
</evidence>
<organism evidence="2 3">
    <name type="scientific">Synchytrium endobioticum</name>
    <dbReference type="NCBI Taxonomy" id="286115"/>
    <lineage>
        <taxon>Eukaryota</taxon>
        <taxon>Fungi</taxon>
        <taxon>Fungi incertae sedis</taxon>
        <taxon>Chytridiomycota</taxon>
        <taxon>Chytridiomycota incertae sedis</taxon>
        <taxon>Chytridiomycetes</taxon>
        <taxon>Synchytriales</taxon>
        <taxon>Synchytriaceae</taxon>
        <taxon>Synchytrium</taxon>
    </lineage>
</organism>
<sequence>MMSRHGPHVVRACYINQHDCQFLILPSTRTSIAFSSGPRHNKTRQDLQPSRSGNAFTPTMPASKAVICILLQLMATRLHQASAGSPHKLCCSTDTHSVVGDPYSPAPRLYSTRGHAEGPRRPAPESTQHTLREQLARLGDNAQVELRRHGSSDMYMRMGSPGTMLWIGTTDVAAQVFPRDGIPSDPPAPAGDTMEVLTDSGMTVVGPTSIVMKIFYEHAPHPAVIEIY</sequence>
<feature type="region of interest" description="Disordered" evidence="1">
    <location>
        <begin position="34"/>
        <end position="58"/>
    </location>
</feature>
<feature type="region of interest" description="Disordered" evidence="1">
    <location>
        <begin position="102"/>
        <end position="128"/>
    </location>
</feature>
<proteinExistence type="predicted"/>
<protein>
    <submittedName>
        <fullName evidence="2">Uncharacterized protein</fullName>
    </submittedName>
</protein>
<dbReference type="AlphaFoldDB" id="A0A507CS93"/>
<feature type="compositionally biased region" description="Polar residues" evidence="1">
    <location>
        <begin position="46"/>
        <end position="57"/>
    </location>
</feature>
<evidence type="ECO:0000313" key="2">
    <source>
        <dbReference type="EMBL" id="TPX42023.1"/>
    </source>
</evidence>
<gene>
    <name evidence="2" type="ORF">SeLEV6574_g05805</name>
</gene>
<dbReference type="VEuPathDB" id="FungiDB:SeMB42_g03448"/>